<dbReference type="KEGG" id="cliz:G7Y31_05655"/>
<dbReference type="RefSeq" id="WP_165007998.1">
    <property type="nucleotide sequence ID" value="NZ_CP064954.1"/>
</dbReference>
<sequence length="268" mass="27143">MAWWVVALLIAVSAALVFGAVWIVANQNDSKADATAQPAAPSRVESTVASTTQSSAPSSSSVPEATSSEMTTSEAPSSAPAPAPAQAQLSDTLFLLDTSAAMAQAYPAVAPVLADAARQTSAAGHAVALWNYSSPLSATARVGYRNNVGFGPGEPVAQAVTMFGTGGYTHTRSAVVAALAHANEHAKAADTPTRVLLITSGTEPDMDDAEFRSAVSNATGGSVQLAVIHVGDTPDEVLKDTAGQFAEANAADSNSMRQALTTVAGIMD</sequence>
<dbReference type="Pfam" id="PF00092">
    <property type="entry name" value="VWA"/>
    <property type="match status" value="1"/>
</dbReference>
<evidence type="ECO:0000313" key="3">
    <source>
        <dbReference type="EMBL" id="QPK80161.1"/>
    </source>
</evidence>
<dbReference type="Gene3D" id="3.40.50.410">
    <property type="entry name" value="von Willebrand factor, type A domain"/>
    <property type="match status" value="1"/>
</dbReference>
<dbReference type="PROSITE" id="PS50234">
    <property type="entry name" value="VWFA"/>
    <property type="match status" value="1"/>
</dbReference>
<feature type="region of interest" description="Disordered" evidence="1">
    <location>
        <begin position="34"/>
        <end position="84"/>
    </location>
</feature>
<evidence type="ECO:0000256" key="1">
    <source>
        <dbReference type="SAM" id="MobiDB-lite"/>
    </source>
</evidence>
<proteinExistence type="predicted"/>
<dbReference type="EMBL" id="CP064954">
    <property type="protein sequence ID" value="QPK80161.1"/>
    <property type="molecule type" value="Genomic_DNA"/>
</dbReference>
<dbReference type="Proteomes" id="UP000594681">
    <property type="component" value="Chromosome"/>
</dbReference>
<keyword evidence="4" id="KW-1185">Reference proteome</keyword>
<feature type="domain" description="VWFA" evidence="2">
    <location>
        <begin position="91"/>
        <end position="268"/>
    </location>
</feature>
<dbReference type="InterPro" id="IPR002035">
    <property type="entry name" value="VWF_A"/>
</dbReference>
<organism evidence="3 4">
    <name type="scientific">Corynebacterium lizhenjunii</name>
    <dbReference type="NCBI Taxonomy" id="2709394"/>
    <lineage>
        <taxon>Bacteria</taxon>
        <taxon>Bacillati</taxon>
        <taxon>Actinomycetota</taxon>
        <taxon>Actinomycetes</taxon>
        <taxon>Mycobacteriales</taxon>
        <taxon>Corynebacteriaceae</taxon>
        <taxon>Corynebacterium</taxon>
    </lineage>
</organism>
<gene>
    <name evidence="3" type="ORF">G7Y31_05655</name>
</gene>
<dbReference type="AlphaFoldDB" id="A0A7T0PBH2"/>
<reference evidence="3 4" key="1">
    <citation type="submission" date="2020-11" db="EMBL/GenBank/DDBJ databases">
        <title>Corynebacterium sp. ZJ-599.</title>
        <authorList>
            <person name="Zhou J."/>
        </authorList>
    </citation>
    <scope>NUCLEOTIDE SEQUENCE [LARGE SCALE GENOMIC DNA]</scope>
    <source>
        <strain evidence="3 4">ZJ-599</strain>
    </source>
</reference>
<evidence type="ECO:0000313" key="4">
    <source>
        <dbReference type="Proteomes" id="UP000594681"/>
    </source>
</evidence>
<dbReference type="SUPFAM" id="SSF53300">
    <property type="entry name" value="vWA-like"/>
    <property type="match status" value="1"/>
</dbReference>
<evidence type="ECO:0000259" key="2">
    <source>
        <dbReference type="PROSITE" id="PS50234"/>
    </source>
</evidence>
<dbReference type="InterPro" id="IPR036465">
    <property type="entry name" value="vWFA_dom_sf"/>
</dbReference>
<feature type="compositionally biased region" description="Low complexity" evidence="1">
    <location>
        <begin position="44"/>
        <end position="84"/>
    </location>
</feature>
<protein>
    <submittedName>
        <fullName evidence="3">VWA domain-containing protein</fullName>
    </submittedName>
</protein>
<name>A0A7T0PBH2_9CORY</name>
<accession>A0A7T0PBH2</accession>